<organism evidence="10 11">
    <name type="scientific">Candidatus Enterocloster faecavium</name>
    <dbReference type="NCBI Taxonomy" id="2838560"/>
    <lineage>
        <taxon>Bacteria</taxon>
        <taxon>Bacillati</taxon>
        <taxon>Bacillota</taxon>
        <taxon>Clostridia</taxon>
        <taxon>Lachnospirales</taxon>
        <taxon>Lachnospiraceae</taxon>
        <taxon>Enterocloster</taxon>
    </lineage>
</organism>
<comment type="caution">
    <text evidence="10">The sequence shown here is derived from an EMBL/GenBank/DDBJ whole genome shotgun (WGS) entry which is preliminary data.</text>
</comment>
<proteinExistence type="inferred from homology"/>
<evidence type="ECO:0000256" key="7">
    <source>
        <dbReference type="ARBA" id="ARBA00022970"/>
    </source>
</evidence>
<keyword evidence="3" id="KW-0813">Transport</keyword>
<dbReference type="InterPro" id="IPR050086">
    <property type="entry name" value="MetN_ABC_transporter-like"/>
</dbReference>
<dbReference type="PROSITE" id="PS50893">
    <property type="entry name" value="ABC_TRANSPORTER_2"/>
    <property type="match status" value="1"/>
</dbReference>
<dbReference type="GO" id="GO:0016887">
    <property type="term" value="F:ATP hydrolysis activity"/>
    <property type="evidence" value="ECO:0007669"/>
    <property type="project" value="InterPro"/>
</dbReference>
<evidence type="ECO:0000256" key="2">
    <source>
        <dbReference type="ARBA" id="ARBA00005417"/>
    </source>
</evidence>
<evidence type="ECO:0000256" key="6">
    <source>
        <dbReference type="ARBA" id="ARBA00022840"/>
    </source>
</evidence>
<evidence type="ECO:0000313" key="11">
    <source>
        <dbReference type="Proteomes" id="UP000886804"/>
    </source>
</evidence>
<reference evidence="10" key="1">
    <citation type="journal article" date="2021" name="PeerJ">
        <title>Extensive microbial diversity within the chicken gut microbiome revealed by metagenomics and culture.</title>
        <authorList>
            <person name="Gilroy R."/>
            <person name="Ravi A."/>
            <person name="Getino M."/>
            <person name="Pursley I."/>
            <person name="Horton D.L."/>
            <person name="Alikhan N.F."/>
            <person name="Baker D."/>
            <person name="Gharbi K."/>
            <person name="Hall N."/>
            <person name="Watson M."/>
            <person name="Adriaenssens E.M."/>
            <person name="Foster-Nyarko E."/>
            <person name="Jarju S."/>
            <person name="Secka A."/>
            <person name="Antonio M."/>
            <person name="Oren A."/>
            <person name="Chaudhuri R.R."/>
            <person name="La Ragione R."/>
            <person name="Hildebrand F."/>
            <person name="Pallen M.J."/>
        </authorList>
    </citation>
    <scope>NUCLEOTIDE SEQUENCE</scope>
    <source>
        <strain evidence="10">CHK188-4685</strain>
    </source>
</reference>
<keyword evidence="6 10" id="KW-0067">ATP-binding</keyword>
<dbReference type="InterPro" id="IPR017871">
    <property type="entry name" value="ABC_transporter-like_CS"/>
</dbReference>
<dbReference type="Gene3D" id="3.40.50.300">
    <property type="entry name" value="P-loop containing nucleotide triphosphate hydrolases"/>
    <property type="match status" value="1"/>
</dbReference>
<comment type="subcellular location">
    <subcellularLocation>
        <location evidence="1">Cell membrane</location>
        <topology evidence="1">Peripheral membrane protein</topology>
    </subcellularLocation>
</comment>
<dbReference type="Proteomes" id="UP000886804">
    <property type="component" value="Unassembled WGS sequence"/>
</dbReference>
<dbReference type="GO" id="GO:0015424">
    <property type="term" value="F:ABC-type amino acid transporter activity"/>
    <property type="evidence" value="ECO:0007669"/>
    <property type="project" value="InterPro"/>
</dbReference>
<reference evidence="10" key="2">
    <citation type="submission" date="2021-04" db="EMBL/GenBank/DDBJ databases">
        <authorList>
            <person name="Gilroy R."/>
        </authorList>
    </citation>
    <scope>NUCLEOTIDE SEQUENCE</scope>
    <source>
        <strain evidence="10">CHK188-4685</strain>
    </source>
</reference>
<dbReference type="PANTHER" id="PTHR43166:SF9">
    <property type="entry name" value="GLUTAMATE_ASPARTATE IMPORT ATP-BINDING PROTEIN GLTL"/>
    <property type="match status" value="1"/>
</dbReference>
<gene>
    <name evidence="10" type="ORF">H9716_04675</name>
</gene>
<name>A0A9D2L759_9FIRM</name>
<dbReference type="AlphaFoldDB" id="A0A9D2L759"/>
<dbReference type="PROSITE" id="PS00211">
    <property type="entry name" value="ABC_TRANSPORTER_1"/>
    <property type="match status" value="1"/>
</dbReference>
<dbReference type="InterPro" id="IPR003593">
    <property type="entry name" value="AAA+_ATPase"/>
</dbReference>
<dbReference type="EMBL" id="DWYS01000058">
    <property type="protein sequence ID" value="HJB07141.1"/>
    <property type="molecule type" value="Genomic_DNA"/>
</dbReference>
<keyword evidence="4" id="KW-1003">Cell membrane</keyword>
<accession>A0A9D2L759</accession>
<evidence type="ECO:0000256" key="1">
    <source>
        <dbReference type="ARBA" id="ARBA00004202"/>
    </source>
</evidence>
<evidence type="ECO:0000259" key="9">
    <source>
        <dbReference type="PROSITE" id="PS50893"/>
    </source>
</evidence>
<dbReference type="SMART" id="SM00382">
    <property type="entry name" value="AAA"/>
    <property type="match status" value="1"/>
</dbReference>
<dbReference type="GO" id="GO:0005886">
    <property type="term" value="C:plasma membrane"/>
    <property type="evidence" value="ECO:0007669"/>
    <property type="project" value="UniProtKB-SubCell"/>
</dbReference>
<evidence type="ECO:0000313" key="10">
    <source>
        <dbReference type="EMBL" id="HJB07141.1"/>
    </source>
</evidence>
<evidence type="ECO:0000256" key="3">
    <source>
        <dbReference type="ARBA" id="ARBA00022448"/>
    </source>
</evidence>
<dbReference type="GO" id="GO:0005524">
    <property type="term" value="F:ATP binding"/>
    <property type="evidence" value="ECO:0007669"/>
    <property type="project" value="UniProtKB-KW"/>
</dbReference>
<dbReference type="SUPFAM" id="SSF52540">
    <property type="entry name" value="P-loop containing nucleoside triphosphate hydrolases"/>
    <property type="match status" value="1"/>
</dbReference>
<keyword evidence="8" id="KW-0472">Membrane</keyword>
<dbReference type="PANTHER" id="PTHR43166">
    <property type="entry name" value="AMINO ACID IMPORT ATP-BINDING PROTEIN"/>
    <property type="match status" value="1"/>
</dbReference>
<dbReference type="InterPro" id="IPR030679">
    <property type="entry name" value="ABC_ATPase_HisP-typ"/>
</dbReference>
<dbReference type="InterPro" id="IPR003439">
    <property type="entry name" value="ABC_transporter-like_ATP-bd"/>
</dbReference>
<dbReference type="Pfam" id="PF00005">
    <property type="entry name" value="ABC_tran"/>
    <property type="match status" value="1"/>
</dbReference>
<evidence type="ECO:0000256" key="5">
    <source>
        <dbReference type="ARBA" id="ARBA00022741"/>
    </source>
</evidence>
<dbReference type="PIRSF" id="PIRSF039085">
    <property type="entry name" value="ABC_ATPase_HisP"/>
    <property type="match status" value="1"/>
</dbReference>
<comment type="similarity">
    <text evidence="2">Belongs to the ABC transporter superfamily.</text>
</comment>
<protein>
    <submittedName>
        <fullName evidence="10">Amino acid ABC transporter ATP-binding protein</fullName>
    </submittedName>
</protein>
<sequence length="258" mass="29048">MNILELKSVEKSFDGNQVLKDISLSVKEGEILSIIGPSGSGKSTLLRCATMLETMDRGELSYLGKRAAWMTEDGREVYAGKKDLKEIQSQYGLVFQNFNLFPHYSVMKNITDAPIRVQKRDWKEVFEEARELLRKMGLEDKEDAYPFQLSGGQCQRVAIARALALKPKILFFDEPTSALDPELTGEVLKVIRSLADLDIAMVIVTHEMAFARDISHRVIFMADGVIVEEGTPKQVFASDNERTKNFLGRYGQMLSMEG</sequence>
<keyword evidence="7" id="KW-0029">Amino-acid transport</keyword>
<evidence type="ECO:0000256" key="8">
    <source>
        <dbReference type="ARBA" id="ARBA00023136"/>
    </source>
</evidence>
<keyword evidence="5" id="KW-0547">Nucleotide-binding</keyword>
<evidence type="ECO:0000256" key="4">
    <source>
        <dbReference type="ARBA" id="ARBA00022475"/>
    </source>
</evidence>
<dbReference type="InterPro" id="IPR027417">
    <property type="entry name" value="P-loop_NTPase"/>
</dbReference>
<feature type="domain" description="ABC transporter" evidence="9">
    <location>
        <begin position="4"/>
        <end position="248"/>
    </location>
</feature>